<reference evidence="3" key="2">
    <citation type="submission" date="2025-09" db="UniProtKB">
        <authorList>
            <consortium name="Ensembl"/>
        </authorList>
    </citation>
    <scope>IDENTIFICATION</scope>
</reference>
<keyword evidence="1" id="KW-0732">Signal</keyword>
<dbReference type="SUPFAM" id="SSF49265">
    <property type="entry name" value="Fibronectin type III"/>
    <property type="match status" value="1"/>
</dbReference>
<proteinExistence type="predicted"/>
<keyword evidence="4" id="KW-1185">Reference proteome</keyword>
<evidence type="ECO:0000259" key="2">
    <source>
        <dbReference type="Pfam" id="PF21460"/>
    </source>
</evidence>
<protein>
    <recommendedName>
        <fullName evidence="2">Cytokine receptor common subunit beta N-terminal domain-containing protein</fullName>
    </recommendedName>
</protein>
<evidence type="ECO:0000313" key="3">
    <source>
        <dbReference type="Ensembl" id="ENSACUP00000011770.1"/>
    </source>
</evidence>
<dbReference type="Gene3D" id="2.60.40.10">
    <property type="entry name" value="Immunoglobulins"/>
    <property type="match status" value="1"/>
</dbReference>
<feature type="chain" id="PRO_5025589610" description="Cytokine receptor common subunit beta N-terminal domain-containing protein" evidence="1">
    <location>
        <begin position="19"/>
        <end position="75"/>
    </location>
</feature>
<dbReference type="AlphaFoldDB" id="A0A663MHA8"/>
<dbReference type="InterPro" id="IPR013783">
    <property type="entry name" value="Ig-like_fold"/>
</dbReference>
<dbReference type="Proteomes" id="UP000472269">
    <property type="component" value="Unplaced"/>
</dbReference>
<dbReference type="Pfam" id="PF21460">
    <property type="entry name" value="IL3Rb_N"/>
    <property type="match status" value="1"/>
</dbReference>
<dbReference type="InterPro" id="IPR036116">
    <property type="entry name" value="FN3_sf"/>
</dbReference>
<reference evidence="3" key="1">
    <citation type="submission" date="2025-08" db="UniProtKB">
        <authorList>
            <consortium name="Ensembl"/>
        </authorList>
    </citation>
    <scope>IDENTIFICATION</scope>
</reference>
<dbReference type="Ensembl" id="ENSACUT00000012560.1">
    <property type="protein sequence ID" value="ENSACUP00000011770.1"/>
    <property type="gene ID" value="ENSACUG00000007933.1"/>
</dbReference>
<sequence>MSYFIVITCSLVWTLVYYGDMQNGHDSTYFHQEFIPMKSLSCYNDYNSQVTCTWMEHSEAHALVGMILYHRRDIR</sequence>
<dbReference type="InterPro" id="IPR048668">
    <property type="entry name" value="IL3RB_N"/>
</dbReference>
<evidence type="ECO:0000313" key="4">
    <source>
        <dbReference type="Proteomes" id="UP000472269"/>
    </source>
</evidence>
<accession>A0A663MHA8</accession>
<feature type="signal peptide" evidence="1">
    <location>
        <begin position="1"/>
        <end position="18"/>
    </location>
</feature>
<feature type="domain" description="Cytokine receptor common subunit beta N-terminal" evidence="2">
    <location>
        <begin position="35"/>
        <end position="73"/>
    </location>
</feature>
<organism evidence="3 4">
    <name type="scientific">Athene cunicularia</name>
    <name type="common">Burrowing owl</name>
    <name type="synonym">Speotyto cunicularia</name>
    <dbReference type="NCBI Taxonomy" id="194338"/>
    <lineage>
        <taxon>Eukaryota</taxon>
        <taxon>Metazoa</taxon>
        <taxon>Chordata</taxon>
        <taxon>Craniata</taxon>
        <taxon>Vertebrata</taxon>
        <taxon>Euteleostomi</taxon>
        <taxon>Archelosauria</taxon>
        <taxon>Archosauria</taxon>
        <taxon>Dinosauria</taxon>
        <taxon>Saurischia</taxon>
        <taxon>Theropoda</taxon>
        <taxon>Coelurosauria</taxon>
        <taxon>Aves</taxon>
        <taxon>Neognathae</taxon>
        <taxon>Neoaves</taxon>
        <taxon>Telluraves</taxon>
        <taxon>Strigiformes</taxon>
        <taxon>Strigidae</taxon>
        <taxon>Athene</taxon>
    </lineage>
</organism>
<name>A0A663MHA8_ATHCN</name>
<evidence type="ECO:0000256" key="1">
    <source>
        <dbReference type="SAM" id="SignalP"/>
    </source>
</evidence>